<name>A0A1G5GIC7_9FIRM</name>
<evidence type="ECO:0000256" key="3">
    <source>
        <dbReference type="SAM" id="SignalP"/>
    </source>
</evidence>
<feature type="coiled-coil region" evidence="1">
    <location>
        <begin position="28"/>
        <end position="62"/>
    </location>
</feature>
<feature type="signal peptide" evidence="3">
    <location>
        <begin position="1"/>
        <end position="24"/>
    </location>
</feature>
<organism evidence="4 5">
    <name type="scientific">Butyrivibrio hungatei</name>
    <dbReference type="NCBI Taxonomy" id="185008"/>
    <lineage>
        <taxon>Bacteria</taxon>
        <taxon>Bacillati</taxon>
        <taxon>Bacillota</taxon>
        <taxon>Clostridia</taxon>
        <taxon>Lachnospirales</taxon>
        <taxon>Lachnospiraceae</taxon>
        <taxon>Butyrivibrio</taxon>
    </lineage>
</organism>
<gene>
    <name evidence="4" type="ORF">SAMN02910451_02887</name>
</gene>
<proteinExistence type="predicted"/>
<feature type="chain" id="PRO_5039319899" description="Cell surface protein" evidence="3">
    <location>
        <begin position="25"/>
        <end position="328"/>
    </location>
</feature>
<feature type="region of interest" description="Disordered" evidence="2">
    <location>
        <begin position="219"/>
        <end position="328"/>
    </location>
</feature>
<keyword evidence="5" id="KW-1185">Reference proteome</keyword>
<evidence type="ECO:0000256" key="1">
    <source>
        <dbReference type="SAM" id="Coils"/>
    </source>
</evidence>
<sequence length="328" mass="33287">MDFKKLLKYVFVAGLMGAIIAAPATEAIAAVSAEEKTDEERAEEARQKKVQAEVENMIKEATAPVNKTVAGVKSAVDGYYFAKKVQGVALTPSVPGTGSFVKVADTDATKSTAAVAVASNVASSFSGTVGPCINVYYGKMTGGKFTSSTEGTAGTISIGIPASFQTAGMDYSIVAVYAGGAYKIFNNISTNASVVTANVDQATSSNVMYAVVKSPAGTAPVPVADEASDNTANNKTDRTANNASDKDKKKSDSASASASTGASDEISEKASDSASTDSSSDTVSKTSNKTSNKTSDTASDSASTGASDKTSNKTSEKASDSASTESSR</sequence>
<dbReference type="Proteomes" id="UP000183047">
    <property type="component" value="Unassembled WGS sequence"/>
</dbReference>
<feature type="compositionally biased region" description="Basic and acidic residues" evidence="2">
    <location>
        <begin position="310"/>
        <end position="319"/>
    </location>
</feature>
<feature type="compositionally biased region" description="Low complexity" evidence="2">
    <location>
        <begin position="253"/>
        <end position="264"/>
    </location>
</feature>
<feature type="compositionally biased region" description="Polar residues" evidence="2">
    <location>
        <begin position="229"/>
        <end position="242"/>
    </location>
</feature>
<dbReference type="AlphaFoldDB" id="A0A1G5GIC7"/>
<evidence type="ECO:0008006" key="6">
    <source>
        <dbReference type="Google" id="ProtNLM"/>
    </source>
</evidence>
<protein>
    <recommendedName>
        <fullName evidence="6">Cell surface protein</fullName>
    </recommendedName>
</protein>
<evidence type="ECO:0000313" key="5">
    <source>
        <dbReference type="Proteomes" id="UP000183047"/>
    </source>
</evidence>
<dbReference type="RefSeq" id="WP_074463278.1">
    <property type="nucleotide sequence ID" value="NZ_FMUR01000021.1"/>
</dbReference>
<dbReference type="EMBL" id="FMUR01000021">
    <property type="protein sequence ID" value="SCY51293.1"/>
    <property type="molecule type" value="Genomic_DNA"/>
</dbReference>
<dbReference type="OrthoDB" id="2004204at2"/>
<evidence type="ECO:0000256" key="2">
    <source>
        <dbReference type="SAM" id="MobiDB-lite"/>
    </source>
</evidence>
<keyword evidence="3" id="KW-0732">Signal</keyword>
<accession>A0A1G5GIC7</accession>
<keyword evidence="1" id="KW-0175">Coiled coil</keyword>
<evidence type="ECO:0000313" key="4">
    <source>
        <dbReference type="EMBL" id="SCY51293.1"/>
    </source>
</evidence>
<feature type="compositionally biased region" description="Low complexity" evidence="2">
    <location>
        <begin position="272"/>
        <end position="309"/>
    </location>
</feature>
<reference evidence="5" key="1">
    <citation type="submission" date="2016-10" db="EMBL/GenBank/DDBJ databases">
        <authorList>
            <person name="Varghese N."/>
            <person name="Submissions S."/>
        </authorList>
    </citation>
    <scope>NUCLEOTIDE SEQUENCE [LARGE SCALE GENOMIC DNA]</scope>
    <source>
        <strain evidence="5">XBD2006</strain>
    </source>
</reference>